<organism evidence="1 2">
    <name type="scientific">Formosimonas limnophila</name>
    <dbReference type="NCBI Taxonomy" id="1384487"/>
    <lineage>
        <taxon>Bacteria</taxon>
        <taxon>Pseudomonadati</taxon>
        <taxon>Pseudomonadota</taxon>
        <taxon>Betaproteobacteria</taxon>
        <taxon>Burkholderiales</taxon>
        <taxon>Burkholderiaceae</taxon>
        <taxon>Formosimonas</taxon>
    </lineage>
</organism>
<dbReference type="Pfam" id="PF00494">
    <property type="entry name" value="SQS_PSY"/>
    <property type="match status" value="1"/>
</dbReference>
<dbReference type="RefSeq" id="WP_189490592.1">
    <property type="nucleotide sequence ID" value="NZ_BMZG01000001.1"/>
</dbReference>
<accession>A0A8J3CLJ2</accession>
<evidence type="ECO:0008006" key="3">
    <source>
        <dbReference type="Google" id="ProtNLM"/>
    </source>
</evidence>
<proteinExistence type="predicted"/>
<dbReference type="InterPro" id="IPR008949">
    <property type="entry name" value="Isoprenoid_synthase_dom_sf"/>
</dbReference>
<evidence type="ECO:0000313" key="2">
    <source>
        <dbReference type="Proteomes" id="UP000614287"/>
    </source>
</evidence>
<reference evidence="1" key="1">
    <citation type="journal article" date="2014" name="Int. J. Syst. Evol. Microbiol.">
        <title>Complete genome sequence of Corynebacterium casei LMG S-19264T (=DSM 44701T), isolated from a smear-ripened cheese.</title>
        <authorList>
            <consortium name="US DOE Joint Genome Institute (JGI-PGF)"/>
            <person name="Walter F."/>
            <person name="Albersmeier A."/>
            <person name="Kalinowski J."/>
            <person name="Ruckert C."/>
        </authorList>
    </citation>
    <scope>NUCLEOTIDE SEQUENCE</scope>
    <source>
        <strain evidence="1">KCTC 32501</strain>
    </source>
</reference>
<sequence length="267" mass="30758">MTEAHSLAIPEPASSLYFAIRKAPKSAQTPLRALYTLHKKWREAATYSDQHQAVTTLNWWHHELENSQTGEINHPALIALKPWLNQSDFFQSLQGLLHGHMHWHHLTRVDTLDQLNPTIDAIGGNFAQIWLSIVGQTNIDTTHIGRAIWWTDQIRHIGHNLNPTRMWLPMSWLKELNLPVALLLNKQQPASERARHSAALTERLIAQAKSEHTQCQNLNGTAKSLRLLLTLREQLLIDIEQHPEELWSGIITVSPRRKWWRALTLHN</sequence>
<dbReference type="Proteomes" id="UP000614287">
    <property type="component" value="Unassembled WGS sequence"/>
</dbReference>
<gene>
    <name evidence="1" type="ORF">GCM10009007_02850</name>
</gene>
<protein>
    <recommendedName>
        <fullName evidence="3">Phytoene synthase</fullName>
    </recommendedName>
</protein>
<comment type="caution">
    <text evidence="1">The sequence shown here is derived from an EMBL/GenBank/DDBJ whole genome shotgun (WGS) entry which is preliminary data.</text>
</comment>
<dbReference type="Gene3D" id="1.10.600.10">
    <property type="entry name" value="Farnesyl Diphosphate Synthase"/>
    <property type="match status" value="1"/>
</dbReference>
<dbReference type="AlphaFoldDB" id="A0A8J3CLJ2"/>
<dbReference type="InterPro" id="IPR002060">
    <property type="entry name" value="Squ/phyt_synthse"/>
</dbReference>
<keyword evidence="2" id="KW-1185">Reference proteome</keyword>
<reference evidence="1" key="2">
    <citation type="submission" date="2020-09" db="EMBL/GenBank/DDBJ databases">
        <authorList>
            <person name="Sun Q."/>
            <person name="Kim S."/>
        </authorList>
    </citation>
    <scope>NUCLEOTIDE SEQUENCE</scope>
    <source>
        <strain evidence="1">KCTC 32501</strain>
    </source>
</reference>
<name>A0A8J3CLJ2_9BURK</name>
<dbReference type="EMBL" id="BMZG01000001">
    <property type="protein sequence ID" value="GHA65647.1"/>
    <property type="molecule type" value="Genomic_DNA"/>
</dbReference>
<evidence type="ECO:0000313" key="1">
    <source>
        <dbReference type="EMBL" id="GHA65647.1"/>
    </source>
</evidence>
<dbReference type="SUPFAM" id="SSF48576">
    <property type="entry name" value="Terpenoid synthases"/>
    <property type="match status" value="1"/>
</dbReference>